<accession>A0A845RKT1</accession>
<dbReference type="AlphaFoldDB" id="A0A845RKT1"/>
<reference evidence="1 2" key="1">
    <citation type="submission" date="2018-08" db="EMBL/GenBank/DDBJ databases">
        <title>Murine metabolic-syndrome-specific gut microbial biobank.</title>
        <authorList>
            <person name="Liu C."/>
        </authorList>
    </citation>
    <scope>NUCLEOTIDE SEQUENCE [LARGE SCALE GENOMIC DNA]</scope>
    <source>
        <strain evidence="1 2">X69</strain>
    </source>
</reference>
<sequence length="69" mass="7967">MGMAWYNNRFAVIIPQRQALLGLSAAKRQRNRLCRFWLWCNMRSPLLCSGRRRMAATNGFAVCTAHIIP</sequence>
<organism evidence="1 2">
    <name type="scientific">Anaerotruncus colihominis</name>
    <dbReference type="NCBI Taxonomy" id="169435"/>
    <lineage>
        <taxon>Bacteria</taxon>
        <taxon>Bacillati</taxon>
        <taxon>Bacillota</taxon>
        <taxon>Clostridia</taxon>
        <taxon>Eubacteriales</taxon>
        <taxon>Oscillospiraceae</taxon>
        <taxon>Anaerotruncus</taxon>
    </lineage>
</organism>
<comment type="caution">
    <text evidence="1">The sequence shown here is derived from an EMBL/GenBank/DDBJ whole genome shotgun (WGS) entry which is preliminary data.</text>
</comment>
<evidence type="ECO:0000313" key="1">
    <source>
        <dbReference type="EMBL" id="NBI79435.1"/>
    </source>
</evidence>
<gene>
    <name evidence="1" type="ORF">D3Z39_11280</name>
</gene>
<dbReference type="EMBL" id="QXWZ01000019">
    <property type="protein sequence ID" value="NBI79435.1"/>
    <property type="molecule type" value="Genomic_DNA"/>
</dbReference>
<name>A0A845RKT1_9FIRM</name>
<proteinExistence type="predicted"/>
<dbReference type="Proteomes" id="UP000446348">
    <property type="component" value="Unassembled WGS sequence"/>
</dbReference>
<evidence type="ECO:0000313" key="2">
    <source>
        <dbReference type="Proteomes" id="UP000446348"/>
    </source>
</evidence>
<protein>
    <submittedName>
        <fullName evidence="1">Uncharacterized protein</fullName>
    </submittedName>
</protein>